<reference evidence="2" key="1">
    <citation type="submission" date="2021-03" db="EMBL/GenBank/DDBJ databases">
        <authorList>
            <person name="Li Z."/>
            <person name="Yang C."/>
        </authorList>
    </citation>
    <scope>NUCLEOTIDE SEQUENCE</scope>
    <source>
        <strain evidence="2">Dzin_1.0</strain>
        <tissue evidence="2">Leaf</tissue>
    </source>
</reference>
<keyword evidence="3" id="KW-1185">Reference proteome</keyword>
<evidence type="ECO:0000313" key="2">
    <source>
        <dbReference type="EMBL" id="KAJ0986580.1"/>
    </source>
</evidence>
<dbReference type="OrthoDB" id="2019763at2759"/>
<sequence>MKLWEKEDHILMMQNDLDGVNYKFSEAVSIVERIANLTNTLAVAAHDKDNSAASMMDEVGQTPEMVHDTDPRTQKQLETELRMMRELLEAKEVDFFAAQRALELKDEELNAVLRRWEVREKEFERMKEELWEDTDGLKKLYSLAQERIRDKTVGDLAIEKLQMEASQLEAEAAMSAMRKLADLTKELLEQNDRSMEIVKDVEINDVSCNSITMRTGGLEEAEKEVSRLFCLTEQLVKDAGFKDTELSL</sequence>
<dbReference type="AlphaFoldDB" id="A0A9D5HRE0"/>
<reference evidence="2" key="2">
    <citation type="journal article" date="2022" name="Hortic Res">
        <title>The genome of Dioscorea zingiberensis sheds light on the biosynthesis, origin and evolution of the medicinally important diosgenin saponins.</title>
        <authorList>
            <person name="Li Y."/>
            <person name="Tan C."/>
            <person name="Li Z."/>
            <person name="Guo J."/>
            <person name="Li S."/>
            <person name="Chen X."/>
            <person name="Wang C."/>
            <person name="Dai X."/>
            <person name="Yang H."/>
            <person name="Song W."/>
            <person name="Hou L."/>
            <person name="Xu J."/>
            <person name="Tong Z."/>
            <person name="Xu A."/>
            <person name="Yuan X."/>
            <person name="Wang W."/>
            <person name="Yang Q."/>
            <person name="Chen L."/>
            <person name="Sun Z."/>
            <person name="Wang K."/>
            <person name="Pan B."/>
            <person name="Chen J."/>
            <person name="Bao Y."/>
            <person name="Liu F."/>
            <person name="Qi X."/>
            <person name="Gang D.R."/>
            <person name="Wen J."/>
            <person name="Li J."/>
        </authorList>
    </citation>
    <scope>NUCLEOTIDE SEQUENCE</scope>
    <source>
        <strain evidence="2">Dzin_1.0</strain>
    </source>
</reference>
<protein>
    <submittedName>
        <fullName evidence="2">Uncharacterized protein</fullName>
    </submittedName>
</protein>
<dbReference type="EMBL" id="JAGGNH010000001">
    <property type="protein sequence ID" value="KAJ0986580.1"/>
    <property type="molecule type" value="Genomic_DNA"/>
</dbReference>
<comment type="caution">
    <text evidence="2">The sequence shown here is derived from an EMBL/GenBank/DDBJ whole genome shotgun (WGS) entry which is preliminary data.</text>
</comment>
<proteinExistence type="predicted"/>
<name>A0A9D5HRE0_9LILI</name>
<organism evidence="2 3">
    <name type="scientific">Dioscorea zingiberensis</name>
    <dbReference type="NCBI Taxonomy" id="325984"/>
    <lineage>
        <taxon>Eukaryota</taxon>
        <taxon>Viridiplantae</taxon>
        <taxon>Streptophyta</taxon>
        <taxon>Embryophyta</taxon>
        <taxon>Tracheophyta</taxon>
        <taxon>Spermatophyta</taxon>
        <taxon>Magnoliopsida</taxon>
        <taxon>Liliopsida</taxon>
        <taxon>Dioscoreales</taxon>
        <taxon>Dioscoreaceae</taxon>
        <taxon>Dioscorea</taxon>
    </lineage>
</organism>
<evidence type="ECO:0000256" key="1">
    <source>
        <dbReference type="SAM" id="Coils"/>
    </source>
</evidence>
<accession>A0A9D5HRE0</accession>
<evidence type="ECO:0000313" key="3">
    <source>
        <dbReference type="Proteomes" id="UP001085076"/>
    </source>
</evidence>
<dbReference type="Proteomes" id="UP001085076">
    <property type="component" value="Miscellaneous, Linkage group lg01"/>
</dbReference>
<feature type="coiled-coil region" evidence="1">
    <location>
        <begin position="158"/>
        <end position="193"/>
    </location>
</feature>
<gene>
    <name evidence="2" type="ORF">J5N97_004936</name>
</gene>
<keyword evidence="1" id="KW-0175">Coiled coil</keyword>